<dbReference type="InterPro" id="IPR016187">
    <property type="entry name" value="CTDL_fold"/>
</dbReference>
<evidence type="ECO:0000256" key="7">
    <source>
        <dbReference type="ARBA" id="ARBA00022729"/>
    </source>
</evidence>
<dbReference type="InterPro" id="IPR051561">
    <property type="entry name" value="FRAS1_ECM"/>
</dbReference>
<keyword evidence="4" id="KW-0964">Secreted</keyword>
<dbReference type="PANTHER" id="PTHR45739:SF7">
    <property type="entry name" value="FRAS1-RELATED EXTRACELLULAR MATRIX PROTEIN 1"/>
    <property type="match status" value="1"/>
</dbReference>
<dbReference type="PROSITE" id="PS50041">
    <property type="entry name" value="C_TYPE_LECTIN_2"/>
    <property type="match status" value="1"/>
</dbReference>
<dbReference type="InterPro" id="IPR038081">
    <property type="entry name" value="CalX-like_sf"/>
</dbReference>
<reference evidence="22" key="1">
    <citation type="submission" date="2025-08" db="UniProtKB">
        <authorList>
            <consortium name="Ensembl"/>
        </authorList>
    </citation>
    <scope>IDENTIFICATION</scope>
</reference>
<keyword evidence="11" id="KW-0084">Basement membrane</keyword>
<evidence type="ECO:0000256" key="20">
    <source>
        <dbReference type="SAM" id="MobiDB-lite"/>
    </source>
</evidence>
<keyword evidence="6" id="KW-0479">Metal-binding</keyword>
<dbReference type="Pfam" id="PF16184">
    <property type="entry name" value="Cadherin_3"/>
    <property type="match status" value="2"/>
</dbReference>
<dbReference type="PROSITE" id="PS51854">
    <property type="entry name" value="CSPG"/>
    <property type="match status" value="2"/>
</dbReference>
<dbReference type="InterPro" id="IPR039005">
    <property type="entry name" value="CSPG_rpt"/>
</dbReference>
<comment type="function">
    <text evidence="15">Extracellular matrix protein that plays a role in epidermal differentiation and is required for epidermal adhesion during embryonic development.</text>
</comment>
<keyword evidence="13" id="KW-1015">Disulfide bond</keyword>
<evidence type="ECO:0000256" key="11">
    <source>
        <dbReference type="ARBA" id="ARBA00022869"/>
    </source>
</evidence>
<keyword evidence="5" id="KW-0272">Extracellular matrix</keyword>
<dbReference type="Pfam" id="PF00059">
    <property type="entry name" value="Lectin_C"/>
    <property type="match status" value="1"/>
</dbReference>
<dbReference type="GO" id="GO:0009653">
    <property type="term" value="P:anatomical structure morphogenesis"/>
    <property type="evidence" value="ECO:0007669"/>
    <property type="project" value="TreeGrafter"/>
</dbReference>
<evidence type="ECO:0000256" key="17">
    <source>
        <dbReference type="ARBA" id="ARBA00074560"/>
    </source>
</evidence>
<dbReference type="CDD" id="cd00037">
    <property type="entry name" value="CLECT"/>
    <property type="match status" value="1"/>
</dbReference>
<evidence type="ECO:0000256" key="1">
    <source>
        <dbReference type="ARBA" id="ARBA00004302"/>
    </source>
</evidence>
<dbReference type="GO" id="GO:0016020">
    <property type="term" value="C:membrane"/>
    <property type="evidence" value="ECO:0007669"/>
    <property type="project" value="InterPro"/>
</dbReference>
<evidence type="ECO:0000256" key="10">
    <source>
        <dbReference type="ARBA" id="ARBA00022837"/>
    </source>
</evidence>
<dbReference type="InterPro" id="IPR003644">
    <property type="entry name" value="Calx_beta"/>
</dbReference>
<dbReference type="Proteomes" id="UP000472275">
    <property type="component" value="Chromosome Z"/>
</dbReference>
<keyword evidence="14" id="KW-0325">Glycoprotein</keyword>
<evidence type="ECO:0000256" key="18">
    <source>
        <dbReference type="ARBA" id="ARBA00081243"/>
    </source>
</evidence>
<evidence type="ECO:0000256" key="4">
    <source>
        <dbReference type="ARBA" id="ARBA00022525"/>
    </source>
</evidence>
<dbReference type="GO" id="GO:0005604">
    <property type="term" value="C:basement membrane"/>
    <property type="evidence" value="ECO:0007669"/>
    <property type="project" value="UniProtKB-SubCell"/>
</dbReference>
<evidence type="ECO:0000256" key="8">
    <source>
        <dbReference type="ARBA" id="ARBA00022734"/>
    </source>
</evidence>
<keyword evidence="7" id="KW-0732">Signal</keyword>
<dbReference type="GeneTree" id="ENSGT00940000156990"/>
<evidence type="ECO:0000256" key="16">
    <source>
        <dbReference type="ARBA" id="ARBA00065340"/>
    </source>
</evidence>
<dbReference type="Gene3D" id="2.60.40.2030">
    <property type="match status" value="1"/>
</dbReference>
<dbReference type="GO" id="GO:0007154">
    <property type="term" value="P:cell communication"/>
    <property type="evidence" value="ECO:0007669"/>
    <property type="project" value="InterPro"/>
</dbReference>
<evidence type="ECO:0000256" key="12">
    <source>
        <dbReference type="ARBA" id="ARBA00022889"/>
    </source>
</evidence>
<evidence type="ECO:0000256" key="15">
    <source>
        <dbReference type="ARBA" id="ARBA00058451"/>
    </source>
</evidence>
<evidence type="ECO:0000313" key="22">
    <source>
        <dbReference type="Ensembl" id="ENSACCP00020019162.1"/>
    </source>
</evidence>
<evidence type="ECO:0000256" key="6">
    <source>
        <dbReference type="ARBA" id="ARBA00022723"/>
    </source>
</evidence>
<dbReference type="GO" id="GO:0007155">
    <property type="term" value="P:cell adhesion"/>
    <property type="evidence" value="ECO:0007669"/>
    <property type="project" value="UniProtKB-KW"/>
</dbReference>
<dbReference type="InParanoid" id="A0A663F420"/>
<evidence type="ECO:0000256" key="13">
    <source>
        <dbReference type="ARBA" id="ARBA00023157"/>
    </source>
</evidence>
<evidence type="ECO:0000256" key="5">
    <source>
        <dbReference type="ARBA" id="ARBA00022530"/>
    </source>
</evidence>
<reference evidence="22" key="2">
    <citation type="submission" date="2025-09" db="UniProtKB">
        <authorList>
            <consortium name="Ensembl"/>
        </authorList>
    </citation>
    <scope>IDENTIFICATION</scope>
</reference>
<dbReference type="FunFam" id="3.10.100.10:FF:000081">
    <property type="entry name" value="FRAS1 related extracellular matrix 1"/>
    <property type="match status" value="1"/>
</dbReference>
<dbReference type="GO" id="GO:0030246">
    <property type="term" value="F:carbohydrate binding"/>
    <property type="evidence" value="ECO:0007669"/>
    <property type="project" value="UniProtKB-KW"/>
</dbReference>
<comment type="similarity">
    <text evidence="2">Belongs to the FRAS1 family.</text>
</comment>
<dbReference type="SUPFAM" id="SSF141072">
    <property type="entry name" value="CalX-like"/>
    <property type="match status" value="1"/>
</dbReference>
<feature type="repeat" description="CSPG" evidence="19">
    <location>
        <begin position="42"/>
        <end position="132"/>
    </location>
</feature>
<keyword evidence="9" id="KW-0677">Repeat</keyword>
<keyword evidence="10" id="KW-0106">Calcium</keyword>
<dbReference type="SUPFAM" id="SSF56436">
    <property type="entry name" value="C-type lectin-like"/>
    <property type="match status" value="1"/>
</dbReference>
<dbReference type="InterPro" id="IPR016186">
    <property type="entry name" value="C-type_lectin-like/link_sf"/>
</dbReference>
<evidence type="ECO:0000256" key="9">
    <source>
        <dbReference type="ARBA" id="ARBA00022737"/>
    </source>
</evidence>
<dbReference type="Pfam" id="PF03160">
    <property type="entry name" value="Calx-beta"/>
    <property type="match status" value="1"/>
</dbReference>
<feature type="repeat" description="CSPG" evidence="19">
    <location>
        <begin position="163"/>
        <end position="260"/>
    </location>
</feature>
<evidence type="ECO:0000256" key="3">
    <source>
        <dbReference type="ARBA" id="ARBA00022473"/>
    </source>
</evidence>
<comment type="subunit">
    <text evidence="16">Interacts with FREM2.</text>
</comment>
<sequence length="719" mass="80665">MVNQEHMLKTTLPLFARFIISNGLKTKHGTFMISLEAVDQALPMLSRNTGLRLVEGAMALLSPDVLQLSDPDTAKENLTFLLAQLPQYGHLYYRGAVLLQYNFTQQDVDNGDVAYKHRGGNSHIDKFTFVATDRTNQGFIVNGRVQIEPVAFTIQVDHLDKMAPKIIHLRCFSDVELLKNGNYGIYITARSLKASDPNTEDDKIIFKILRGPHYGYLENVTTGGFIQEGFSQKDLNSKIILYVINPSQEVNSDNLEFQVTDASGNSAVPQRLELRWSRIEMQQTEYEVCESVGVVSLKITRAGHSAESAFIALKVNEISAVLGKDFTVTPSKLVQFDPGMSTKMWNIAITYDGLEEDDEVFEVVLNSPVNAVLGTRTKAVVKILDSKGGQCSYSHSFGQSKRDFWGRGTLFPVSSGSSSPSRPGNAPLEGIPPPPSKGMREHGGDPQQEHSLANRSRTRLRVTGNGRIVHPSSVFRNGTDVVFRYHGMVSLKIEDDTSSANKKKARVSVINQAQPQINVVSSRKTEIPQADKAELVSEPSSRHQGFYSFPKACTPDLKGLLHYEESIQKLFQCDGIIWKSWNSQSKEVSGKKCPSGWSHHEGSCYFLVVNHKVTWNTAARACREQYLGSLASVANEQHMQWLWDFSGRKPFWIGLNDQVNPGHWEWNGGEPVTYMNWRRGSYHFPKRGRNCVLVQKRGKWQATDCRKVKRNSYICSRKL</sequence>
<feature type="region of interest" description="Disordered" evidence="20">
    <location>
        <begin position="413"/>
        <end position="463"/>
    </location>
</feature>
<dbReference type="InterPro" id="IPR001304">
    <property type="entry name" value="C-type_lectin-like"/>
</dbReference>
<accession>A0A663F420</accession>
<feature type="compositionally biased region" description="Basic and acidic residues" evidence="20">
    <location>
        <begin position="438"/>
        <end position="448"/>
    </location>
</feature>
<dbReference type="AlphaFoldDB" id="A0A663F420"/>
<evidence type="ECO:0000256" key="14">
    <source>
        <dbReference type="ARBA" id="ARBA00023180"/>
    </source>
</evidence>
<keyword evidence="23" id="KW-1185">Reference proteome</keyword>
<evidence type="ECO:0000256" key="2">
    <source>
        <dbReference type="ARBA" id="ARBA00005529"/>
    </source>
</evidence>
<dbReference type="Gene3D" id="3.10.100.10">
    <property type="entry name" value="Mannose-Binding Protein A, subunit A"/>
    <property type="match status" value="1"/>
</dbReference>
<name>A0A663F420_AQUCH</name>
<organism evidence="22 23">
    <name type="scientific">Aquila chrysaetos chrysaetos</name>
    <dbReference type="NCBI Taxonomy" id="223781"/>
    <lineage>
        <taxon>Eukaryota</taxon>
        <taxon>Metazoa</taxon>
        <taxon>Chordata</taxon>
        <taxon>Craniata</taxon>
        <taxon>Vertebrata</taxon>
        <taxon>Euteleostomi</taxon>
        <taxon>Archelosauria</taxon>
        <taxon>Archosauria</taxon>
        <taxon>Dinosauria</taxon>
        <taxon>Saurischia</taxon>
        <taxon>Theropoda</taxon>
        <taxon>Coelurosauria</taxon>
        <taxon>Aves</taxon>
        <taxon>Neognathae</taxon>
        <taxon>Neoaves</taxon>
        <taxon>Telluraves</taxon>
        <taxon>Accipitrimorphae</taxon>
        <taxon>Accipitriformes</taxon>
        <taxon>Accipitridae</taxon>
        <taxon>Accipitrinae</taxon>
        <taxon>Aquila</taxon>
    </lineage>
</organism>
<comment type="subcellular location">
    <subcellularLocation>
        <location evidence="1">Secreted</location>
        <location evidence="1">Extracellular space</location>
        <location evidence="1">Extracellular matrix</location>
        <location evidence="1">Basement membrane</location>
    </subcellularLocation>
</comment>
<dbReference type="PANTHER" id="PTHR45739">
    <property type="entry name" value="MATRIX PROTEIN, PUTATIVE-RELATED"/>
    <property type="match status" value="1"/>
</dbReference>
<keyword evidence="3" id="KW-0217">Developmental protein</keyword>
<dbReference type="SMART" id="SM00237">
    <property type="entry name" value="Calx_beta"/>
    <property type="match status" value="1"/>
</dbReference>
<evidence type="ECO:0000256" key="19">
    <source>
        <dbReference type="PROSITE-ProRule" id="PRU01201"/>
    </source>
</evidence>
<evidence type="ECO:0000259" key="21">
    <source>
        <dbReference type="PROSITE" id="PS50041"/>
    </source>
</evidence>
<dbReference type="SMART" id="SM00034">
    <property type="entry name" value="CLECT"/>
    <property type="match status" value="1"/>
</dbReference>
<keyword evidence="12" id="KW-0130">Cell adhesion</keyword>
<keyword evidence="8" id="KW-0430">Lectin</keyword>
<proteinExistence type="inferred from homology"/>
<feature type="domain" description="C-type lectin" evidence="21">
    <location>
        <begin position="600"/>
        <end position="707"/>
    </location>
</feature>
<feature type="compositionally biased region" description="Low complexity" evidence="20">
    <location>
        <begin position="414"/>
        <end position="424"/>
    </location>
</feature>
<dbReference type="Ensembl" id="ENSACCT00020020004.1">
    <property type="protein sequence ID" value="ENSACCP00020019162.1"/>
    <property type="gene ID" value="ENSACCG00020013168.1"/>
</dbReference>
<evidence type="ECO:0000313" key="23">
    <source>
        <dbReference type="Proteomes" id="UP000472275"/>
    </source>
</evidence>
<protein>
    <recommendedName>
        <fullName evidence="17">FRAS1-related extracellular matrix protein 1</fullName>
    </recommendedName>
    <alternativeName>
        <fullName evidence="18">Protein QBRICK</fullName>
    </alternativeName>
</protein>
<dbReference type="GO" id="GO:0046872">
    <property type="term" value="F:metal ion binding"/>
    <property type="evidence" value="ECO:0007669"/>
    <property type="project" value="UniProtKB-KW"/>
</dbReference>